<sequence length="590" mass="63075">MDIFRIFLICAFVAVLGGCRKKSESVAKEVREAGYAMTAEGWFEAVLNNDVSVLKKMVGGGFDEKIKDEQGRNGLHIAAESGSREAAEYLLNRGFSVDEVDEAGQTPLMLAVLADKTEMVKWLLRQGADPKLKDKNGFMALMLAVTNGRKAEVEELATYHREDLDSALLLAALVGKAEVIDALTNYGASVYARMEDGRTPLMLAAQNGHRDAVALLIDIGASRFATTDNGDSALSLAVAAGHGDIAKMIETGFVGDKLALESDEEVAEAMDEYLDEMQPEAGIDGVDEDGLLALDADTLEGNDQKDDPANGGSQGSDGSAEAGGLAALDGSPVVDHENSRRDFSGNPVTEAPGRQREAGGQAGSEAAGSRSRSAVGRPVVSLEGARISQGVTKPRSAAVEPAMGNAERSPEEVGARENSRQRGIAREEEQGELPLVMRHYRQRELPVEVREVSGGVASLHLIGPQPRTVNVKAGEKIPDSNLVVIRVFSRTEQGKLNNNEPLEVGIVEVEDSLSGQRREWIAGRPAAGHDPVAMVEDAATGQRYLARPGQRFYSEDGREFLVNDVRPSQLVIEEVASGEVRTLPLRGPKG</sequence>
<dbReference type="InterPro" id="IPR002110">
    <property type="entry name" value="Ankyrin_rpt"/>
</dbReference>
<reference evidence="4" key="1">
    <citation type="journal article" date="2019" name="Int. J. Syst. Evol. Microbiol.">
        <title>The Global Catalogue of Microorganisms (GCM) 10K type strain sequencing project: providing services to taxonomists for standard genome sequencing and annotation.</title>
        <authorList>
            <consortium name="The Broad Institute Genomics Platform"/>
            <consortium name="The Broad Institute Genome Sequencing Center for Infectious Disease"/>
            <person name="Wu L."/>
            <person name="Ma J."/>
        </authorList>
    </citation>
    <scope>NUCLEOTIDE SEQUENCE [LARGE SCALE GENOMIC DNA]</scope>
    <source>
        <strain evidence="4">CGMCC 4.7106</strain>
    </source>
</reference>
<keyword evidence="4" id="KW-1185">Reference proteome</keyword>
<dbReference type="PANTHER" id="PTHR24133:SF40">
    <property type="entry name" value="ANKYRIN REPEAT DOMAIN 44"/>
    <property type="match status" value="1"/>
</dbReference>
<keyword evidence="1" id="KW-0040">ANK repeat</keyword>
<evidence type="ECO:0000313" key="4">
    <source>
        <dbReference type="Proteomes" id="UP001597375"/>
    </source>
</evidence>
<gene>
    <name evidence="3" type="ORF">ACFSSA_08180</name>
</gene>
<feature type="repeat" description="ANK" evidence="1">
    <location>
        <begin position="103"/>
        <end position="135"/>
    </location>
</feature>
<evidence type="ECO:0000313" key="3">
    <source>
        <dbReference type="EMBL" id="MFD2256650.1"/>
    </source>
</evidence>
<dbReference type="EMBL" id="JBHUIT010000010">
    <property type="protein sequence ID" value="MFD2256650.1"/>
    <property type="molecule type" value="Genomic_DNA"/>
</dbReference>
<feature type="region of interest" description="Disordered" evidence="2">
    <location>
        <begin position="299"/>
        <end position="423"/>
    </location>
</feature>
<dbReference type="SMART" id="SM00248">
    <property type="entry name" value="ANK"/>
    <property type="match status" value="5"/>
</dbReference>
<feature type="compositionally biased region" description="Low complexity" evidence="2">
    <location>
        <begin position="363"/>
        <end position="381"/>
    </location>
</feature>
<protein>
    <submittedName>
        <fullName evidence="3">Ankyrin repeat domain-containing protein</fullName>
    </submittedName>
</protein>
<dbReference type="Gene3D" id="1.25.40.20">
    <property type="entry name" value="Ankyrin repeat-containing domain"/>
    <property type="match status" value="2"/>
</dbReference>
<comment type="caution">
    <text evidence="3">The sequence shown here is derived from an EMBL/GenBank/DDBJ whole genome shotgun (WGS) entry which is preliminary data.</text>
</comment>
<evidence type="ECO:0000256" key="2">
    <source>
        <dbReference type="SAM" id="MobiDB-lite"/>
    </source>
</evidence>
<feature type="repeat" description="ANK" evidence="1">
    <location>
        <begin position="196"/>
        <end position="228"/>
    </location>
</feature>
<dbReference type="InterPro" id="IPR052391">
    <property type="entry name" value="E3_Ligase-Neurotoxin"/>
</dbReference>
<feature type="compositionally biased region" description="Basic and acidic residues" evidence="2">
    <location>
        <begin position="334"/>
        <end position="343"/>
    </location>
</feature>
<organism evidence="3 4">
    <name type="scientific">Luteolibacter algae</name>
    <dbReference type="NCBI Taxonomy" id="454151"/>
    <lineage>
        <taxon>Bacteria</taxon>
        <taxon>Pseudomonadati</taxon>
        <taxon>Verrucomicrobiota</taxon>
        <taxon>Verrucomicrobiia</taxon>
        <taxon>Verrucomicrobiales</taxon>
        <taxon>Verrucomicrobiaceae</taxon>
        <taxon>Luteolibacter</taxon>
    </lineage>
</organism>
<accession>A0ABW5D7T8</accession>
<evidence type="ECO:0000256" key="1">
    <source>
        <dbReference type="PROSITE-ProRule" id="PRU00023"/>
    </source>
</evidence>
<dbReference type="PROSITE" id="PS51257">
    <property type="entry name" value="PROKAR_LIPOPROTEIN"/>
    <property type="match status" value="1"/>
</dbReference>
<dbReference type="PROSITE" id="PS50297">
    <property type="entry name" value="ANK_REP_REGION"/>
    <property type="match status" value="3"/>
</dbReference>
<feature type="repeat" description="ANK" evidence="1">
    <location>
        <begin position="70"/>
        <end position="102"/>
    </location>
</feature>
<dbReference type="Proteomes" id="UP001597375">
    <property type="component" value="Unassembled WGS sequence"/>
</dbReference>
<feature type="compositionally biased region" description="Basic and acidic residues" evidence="2">
    <location>
        <begin position="408"/>
        <end position="423"/>
    </location>
</feature>
<dbReference type="PROSITE" id="PS50088">
    <property type="entry name" value="ANK_REPEAT"/>
    <property type="match status" value="3"/>
</dbReference>
<dbReference type="InterPro" id="IPR036770">
    <property type="entry name" value="Ankyrin_rpt-contain_sf"/>
</dbReference>
<proteinExistence type="predicted"/>
<name>A0ABW5D7T8_9BACT</name>
<dbReference type="SUPFAM" id="SSF48403">
    <property type="entry name" value="Ankyrin repeat"/>
    <property type="match status" value="1"/>
</dbReference>
<dbReference type="RefSeq" id="WP_386819942.1">
    <property type="nucleotide sequence ID" value="NZ_JBHUIT010000010.1"/>
</dbReference>
<dbReference type="PANTHER" id="PTHR24133">
    <property type="entry name" value="ANKYRIN DOMAIN-CONTAINING"/>
    <property type="match status" value="1"/>
</dbReference>
<dbReference type="Pfam" id="PF12796">
    <property type="entry name" value="Ank_2"/>
    <property type="match status" value="2"/>
</dbReference>